<dbReference type="Proteomes" id="UP000317043">
    <property type="component" value="Unassembled WGS sequence"/>
</dbReference>
<protein>
    <submittedName>
        <fullName evidence="3">Uncharacterized protein</fullName>
    </submittedName>
</protein>
<feature type="compositionally biased region" description="Pro residues" evidence="1">
    <location>
        <begin position="23"/>
        <end position="38"/>
    </location>
</feature>
<keyword evidence="2" id="KW-0472">Membrane</keyword>
<dbReference type="EMBL" id="VFOW01000001">
    <property type="protein sequence ID" value="TQL76587.1"/>
    <property type="molecule type" value="Genomic_DNA"/>
</dbReference>
<evidence type="ECO:0000313" key="3">
    <source>
        <dbReference type="EMBL" id="TQL76587.1"/>
    </source>
</evidence>
<dbReference type="InParanoid" id="A0A543AVI6"/>
<evidence type="ECO:0000313" key="4">
    <source>
        <dbReference type="Proteomes" id="UP000317043"/>
    </source>
</evidence>
<evidence type="ECO:0000256" key="1">
    <source>
        <dbReference type="SAM" id="MobiDB-lite"/>
    </source>
</evidence>
<dbReference type="AlphaFoldDB" id="A0A543AVI6"/>
<gene>
    <name evidence="3" type="ORF">FB566_2119</name>
</gene>
<feature type="region of interest" description="Disordered" evidence="1">
    <location>
        <begin position="1"/>
        <end position="125"/>
    </location>
</feature>
<sequence>MHLKSTAAKRQETRSAAETPAPARNPEPSTAPAPPPGFGEPYPDLFTPRRTEVTVPRPVAEPLVVAGAHPEDDRGTSLSTDTTPLPRITVEDESPMVRRIREAWEGEGEPPPEDKPRPRRDREPRSPAVVLPTLILFIGIAAFFSWVSAEPFLISIGHHVTGTVTVNECHAEGFAPRCQGKFVPDSGGDSQPAMRITGDTTVERPGETVAAQAVSHDSTSVYIGDDLGLGLRWGLGLAIVVGCGFAIAWISGAWRFAGKSRLAAVAASMAAPLLIWLGALALTW</sequence>
<feature type="transmembrane region" description="Helical" evidence="2">
    <location>
        <begin position="128"/>
        <end position="147"/>
    </location>
</feature>
<feature type="compositionally biased region" description="Basic and acidic residues" evidence="1">
    <location>
        <begin position="95"/>
        <end position="104"/>
    </location>
</feature>
<keyword evidence="2" id="KW-0812">Transmembrane</keyword>
<organism evidence="3 4">
    <name type="scientific">Stackebrandtia endophytica</name>
    <dbReference type="NCBI Taxonomy" id="1496996"/>
    <lineage>
        <taxon>Bacteria</taxon>
        <taxon>Bacillati</taxon>
        <taxon>Actinomycetota</taxon>
        <taxon>Actinomycetes</taxon>
        <taxon>Glycomycetales</taxon>
        <taxon>Glycomycetaceae</taxon>
        <taxon>Stackebrandtia</taxon>
    </lineage>
</organism>
<feature type="transmembrane region" description="Helical" evidence="2">
    <location>
        <begin position="262"/>
        <end position="282"/>
    </location>
</feature>
<keyword evidence="2" id="KW-1133">Transmembrane helix</keyword>
<comment type="caution">
    <text evidence="3">The sequence shown here is derived from an EMBL/GenBank/DDBJ whole genome shotgun (WGS) entry which is preliminary data.</text>
</comment>
<evidence type="ECO:0000256" key="2">
    <source>
        <dbReference type="SAM" id="Phobius"/>
    </source>
</evidence>
<proteinExistence type="predicted"/>
<name>A0A543AVI6_9ACTN</name>
<keyword evidence="4" id="KW-1185">Reference proteome</keyword>
<reference evidence="3 4" key="1">
    <citation type="submission" date="2019-06" db="EMBL/GenBank/DDBJ databases">
        <title>Sequencing the genomes of 1000 actinobacteria strains.</title>
        <authorList>
            <person name="Klenk H.-P."/>
        </authorList>
    </citation>
    <scope>NUCLEOTIDE SEQUENCE [LARGE SCALE GENOMIC DNA]</scope>
    <source>
        <strain evidence="3 4">DSM 45928</strain>
    </source>
</reference>
<accession>A0A543AVI6</accession>
<feature type="compositionally biased region" description="Basic and acidic residues" evidence="1">
    <location>
        <begin position="112"/>
        <end position="125"/>
    </location>
</feature>
<feature type="transmembrane region" description="Helical" evidence="2">
    <location>
        <begin position="230"/>
        <end position="250"/>
    </location>
</feature>